<reference evidence="1 2" key="1">
    <citation type="submission" date="2022-08" db="EMBL/GenBank/DDBJ databases">
        <authorList>
            <person name="Zeman M."/>
            <person name="Kubasova T."/>
        </authorList>
    </citation>
    <scope>NUCLEOTIDE SEQUENCE [LARGE SCALE GENOMIC DNA]</scope>
    <source>
        <strain evidence="1 2">ET62</strain>
    </source>
</reference>
<dbReference type="EMBL" id="JANRHJ010000014">
    <property type="protein sequence ID" value="MCR8874835.1"/>
    <property type="molecule type" value="Genomic_DNA"/>
</dbReference>
<accession>A0AAW5N8Y9</accession>
<dbReference type="Proteomes" id="UP001204579">
    <property type="component" value="Unassembled WGS sequence"/>
</dbReference>
<dbReference type="AlphaFoldDB" id="A0AAW5N8Y9"/>
<gene>
    <name evidence="1" type="ORF">NW209_12590</name>
</gene>
<evidence type="ECO:0000313" key="1">
    <source>
        <dbReference type="EMBL" id="MCR8874835.1"/>
    </source>
</evidence>
<protein>
    <submittedName>
        <fullName evidence="1">Uncharacterized protein</fullName>
    </submittedName>
</protein>
<name>A0AAW5N8Y9_9BACT</name>
<comment type="caution">
    <text evidence="1">The sequence shown here is derived from an EMBL/GenBank/DDBJ whole genome shotgun (WGS) entry which is preliminary data.</text>
</comment>
<keyword evidence="2" id="KW-1185">Reference proteome</keyword>
<dbReference type="RefSeq" id="WP_258336093.1">
    <property type="nucleotide sequence ID" value="NZ_JANRHJ010000014.1"/>
</dbReference>
<proteinExistence type="predicted"/>
<sequence>MVHKALFPPGYPEGEVKVFFRRKGLNESYEEDCVKLILQENPIRLEGFTFDLQDYTCDFGRYIDNEMGRFTLPEGLELVAEFSEEDKWVKVEQVADAANTYRVLAGWKPNDPKADGRKQSAKLVVRRTADQQEMETYTVVRRNYGLPVTLLNGIWWCRYNALGNSTDFEDQILCAEDPARKLGKTVQEYLNTCSQEEYLHLWNAAYEGNDGIALKAVSKDNKITLDGWRSSESEHINKQEPAALAPDGYEMPTFNDYRSIFGAFVIPTAWAEFTPQLGGTAYRSAIILEKRSGLQLDGQDLGELWTFSVQSVKNQGEEPLTFYGVGCQWDGSGVNRNWFLLACYNPNVTGWLVKGSNASLEHNGAGANNTRIVRFKKSDVEYIYQ</sequence>
<evidence type="ECO:0000313" key="2">
    <source>
        <dbReference type="Proteomes" id="UP001204579"/>
    </source>
</evidence>
<organism evidence="1 2">
    <name type="scientific">Phocaeicola barnesiae</name>
    <dbReference type="NCBI Taxonomy" id="376804"/>
    <lineage>
        <taxon>Bacteria</taxon>
        <taxon>Pseudomonadati</taxon>
        <taxon>Bacteroidota</taxon>
        <taxon>Bacteroidia</taxon>
        <taxon>Bacteroidales</taxon>
        <taxon>Bacteroidaceae</taxon>
        <taxon>Phocaeicola</taxon>
    </lineage>
</organism>